<keyword evidence="5" id="KW-1185">Reference proteome</keyword>
<keyword evidence="1" id="KW-0413">Isomerase</keyword>
<dbReference type="GO" id="GO:0046417">
    <property type="term" value="P:chorismate metabolic process"/>
    <property type="evidence" value="ECO:0007669"/>
    <property type="project" value="InterPro"/>
</dbReference>
<dbReference type="EMBL" id="SHKY01000001">
    <property type="protein sequence ID" value="RZU53884.1"/>
    <property type="molecule type" value="Genomic_DNA"/>
</dbReference>
<sequence>MTERSEGTPGRHSVTGNVGPGYAQGEIDRMRNRIDELDEQIVALLAERTAAVRILTEHKTDEAAVRSPDRVRAVLARVEMLAERHGMPPRIARETYRALIEELTAMQLVRLARRRGTPV</sequence>
<dbReference type="InterPro" id="IPR036263">
    <property type="entry name" value="Chorismate_II_sf"/>
</dbReference>
<dbReference type="PANTHER" id="PTHR38041:SF1">
    <property type="entry name" value="CHORISMATE MUTASE"/>
    <property type="match status" value="1"/>
</dbReference>
<evidence type="ECO:0000256" key="1">
    <source>
        <dbReference type="ARBA" id="ARBA00023235"/>
    </source>
</evidence>
<dbReference type="GO" id="GO:0004106">
    <property type="term" value="F:chorismate mutase activity"/>
    <property type="evidence" value="ECO:0007669"/>
    <property type="project" value="InterPro"/>
</dbReference>
<evidence type="ECO:0000256" key="2">
    <source>
        <dbReference type="SAM" id="MobiDB-lite"/>
    </source>
</evidence>
<comment type="caution">
    <text evidence="4">The sequence shown here is derived from an EMBL/GenBank/DDBJ whole genome shotgun (WGS) entry which is preliminary data.</text>
</comment>
<feature type="domain" description="Chorismate mutase" evidence="3">
    <location>
        <begin position="21"/>
        <end position="111"/>
    </location>
</feature>
<proteinExistence type="predicted"/>
<dbReference type="SMART" id="SM00830">
    <property type="entry name" value="CM_2"/>
    <property type="match status" value="1"/>
</dbReference>
<dbReference type="PROSITE" id="PS51168">
    <property type="entry name" value="CHORISMATE_MUT_2"/>
    <property type="match status" value="1"/>
</dbReference>
<dbReference type="GO" id="GO:0016829">
    <property type="term" value="F:lyase activity"/>
    <property type="evidence" value="ECO:0007669"/>
    <property type="project" value="UniProtKB-KW"/>
</dbReference>
<dbReference type="GO" id="GO:0009697">
    <property type="term" value="P:salicylic acid biosynthetic process"/>
    <property type="evidence" value="ECO:0007669"/>
    <property type="project" value="TreeGrafter"/>
</dbReference>
<dbReference type="InterPro" id="IPR051331">
    <property type="entry name" value="Chorismate_mutase-related"/>
</dbReference>
<gene>
    <name evidence="4" type="ORF">EV385_5818</name>
</gene>
<evidence type="ECO:0000259" key="3">
    <source>
        <dbReference type="PROSITE" id="PS51168"/>
    </source>
</evidence>
<protein>
    <submittedName>
        <fullName evidence="4">Isochorismate pyruvate lyase</fullName>
    </submittedName>
</protein>
<keyword evidence="4" id="KW-0456">Lyase</keyword>
<feature type="region of interest" description="Disordered" evidence="2">
    <location>
        <begin position="1"/>
        <end position="25"/>
    </location>
</feature>
<organism evidence="4 5">
    <name type="scientific">Krasilnikovia cinnamomea</name>
    <dbReference type="NCBI Taxonomy" id="349313"/>
    <lineage>
        <taxon>Bacteria</taxon>
        <taxon>Bacillati</taxon>
        <taxon>Actinomycetota</taxon>
        <taxon>Actinomycetes</taxon>
        <taxon>Micromonosporales</taxon>
        <taxon>Micromonosporaceae</taxon>
        <taxon>Krasilnikovia</taxon>
    </lineage>
</organism>
<dbReference type="AlphaFoldDB" id="A0A4Q7ZSP6"/>
<dbReference type="InterPro" id="IPR036979">
    <property type="entry name" value="CM_dom_sf"/>
</dbReference>
<dbReference type="Pfam" id="PF01817">
    <property type="entry name" value="CM_2"/>
    <property type="match status" value="1"/>
</dbReference>
<dbReference type="PANTHER" id="PTHR38041">
    <property type="entry name" value="CHORISMATE MUTASE"/>
    <property type="match status" value="1"/>
</dbReference>
<reference evidence="4 5" key="1">
    <citation type="submission" date="2019-02" db="EMBL/GenBank/DDBJ databases">
        <title>Sequencing the genomes of 1000 actinobacteria strains.</title>
        <authorList>
            <person name="Klenk H.-P."/>
        </authorList>
    </citation>
    <scope>NUCLEOTIDE SEQUENCE [LARGE SCALE GENOMIC DNA]</scope>
    <source>
        <strain evidence="4 5">DSM 45162</strain>
    </source>
</reference>
<dbReference type="Gene3D" id="1.20.59.10">
    <property type="entry name" value="Chorismate mutase"/>
    <property type="match status" value="1"/>
</dbReference>
<dbReference type="InterPro" id="IPR002701">
    <property type="entry name" value="CM_II_prokaryot"/>
</dbReference>
<keyword evidence="4" id="KW-0670">Pyruvate</keyword>
<dbReference type="Proteomes" id="UP000292564">
    <property type="component" value="Unassembled WGS sequence"/>
</dbReference>
<name>A0A4Q7ZSP6_9ACTN</name>
<evidence type="ECO:0000313" key="5">
    <source>
        <dbReference type="Proteomes" id="UP000292564"/>
    </source>
</evidence>
<dbReference type="SUPFAM" id="SSF48600">
    <property type="entry name" value="Chorismate mutase II"/>
    <property type="match status" value="1"/>
</dbReference>
<evidence type="ECO:0000313" key="4">
    <source>
        <dbReference type="EMBL" id="RZU53884.1"/>
    </source>
</evidence>
<accession>A0A4Q7ZSP6</accession>